<proteinExistence type="predicted"/>
<evidence type="ECO:0000313" key="2">
    <source>
        <dbReference type="Proteomes" id="UP001166293"/>
    </source>
</evidence>
<accession>A0ABS6N8H5</accession>
<gene>
    <name evidence="1" type="ORF">KUH32_11070</name>
</gene>
<protein>
    <submittedName>
        <fullName evidence="1">Sarcosine oxidase subunit gamma</fullName>
    </submittedName>
</protein>
<dbReference type="EMBL" id="JAHRWL010000001">
    <property type="protein sequence ID" value="MBV2360319.1"/>
    <property type="molecule type" value="Genomic_DNA"/>
</dbReference>
<reference evidence="1" key="1">
    <citation type="submission" date="2021-06" db="EMBL/GenBank/DDBJ databases">
        <title>Thalassococcus sp. CAU 1522 isolated from sea sand, Republic of Korea.</title>
        <authorList>
            <person name="Kim W."/>
        </authorList>
    </citation>
    <scope>NUCLEOTIDE SEQUENCE</scope>
    <source>
        <strain evidence="1">CAU 1522</strain>
    </source>
</reference>
<evidence type="ECO:0000313" key="1">
    <source>
        <dbReference type="EMBL" id="MBV2360319.1"/>
    </source>
</evidence>
<organism evidence="1 2">
    <name type="scientific">Thalassococcus arenae</name>
    <dbReference type="NCBI Taxonomy" id="2851652"/>
    <lineage>
        <taxon>Bacteria</taxon>
        <taxon>Pseudomonadati</taxon>
        <taxon>Pseudomonadota</taxon>
        <taxon>Alphaproteobacteria</taxon>
        <taxon>Rhodobacterales</taxon>
        <taxon>Roseobacteraceae</taxon>
        <taxon>Thalassococcus</taxon>
    </lineage>
</organism>
<name>A0ABS6N8H5_9RHOB</name>
<keyword evidence="2" id="KW-1185">Reference proteome</keyword>
<comment type="caution">
    <text evidence="1">The sequence shown here is derived from an EMBL/GenBank/DDBJ whole genome shotgun (WGS) entry which is preliminary data.</text>
</comment>
<sequence>MPFEAGRARLEAVDPGRISVLAPYPGRVGVFSDRLQAAHGMAFPQPNRATGKAGARCLWAGRDQAFLMGPEPDASLSEVGAVTDVTDGWVGVALTGADAEAVLARLVPVDLSAEVFKRGHVLRASLQNLNVLIRRSTADAFEIFAFRSLAGTLVQDVTAAMSGVAMRRDIADRSG</sequence>
<dbReference type="Proteomes" id="UP001166293">
    <property type="component" value="Unassembled WGS sequence"/>
</dbReference>